<evidence type="ECO:0000313" key="6">
    <source>
        <dbReference type="Proteomes" id="UP000504623"/>
    </source>
</evidence>
<evidence type="ECO:0000256" key="2">
    <source>
        <dbReference type="ARBA" id="ARBA00023157"/>
    </source>
</evidence>
<evidence type="ECO:0000256" key="1">
    <source>
        <dbReference type="ARBA" id="ARBA00022729"/>
    </source>
</evidence>
<dbReference type="FunFam" id="2.60.40.10:FF:000295">
    <property type="entry name" value="Tyrosine-protein phosphatase non-receptor type substrate 1"/>
    <property type="match status" value="1"/>
</dbReference>
<keyword evidence="4" id="KW-0393">Immunoglobulin domain</keyword>
<keyword evidence="1" id="KW-0732">Signal</keyword>
<accession>A0A9B0WIX7</accession>
<dbReference type="Proteomes" id="UP000504623">
    <property type="component" value="Unplaced"/>
</dbReference>
<dbReference type="InterPro" id="IPR051755">
    <property type="entry name" value="Ig-like_CS_Receptor"/>
</dbReference>
<dbReference type="InterPro" id="IPR036179">
    <property type="entry name" value="Ig-like_dom_sf"/>
</dbReference>
<keyword evidence="6" id="KW-1185">Reference proteome</keyword>
<dbReference type="PROSITE" id="PS50835">
    <property type="entry name" value="IG_LIKE"/>
    <property type="match status" value="1"/>
</dbReference>
<dbReference type="OrthoDB" id="6370831at2759"/>
<evidence type="ECO:0000256" key="3">
    <source>
        <dbReference type="ARBA" id="ARBA00023180"/>
    </source>
</evidence>
<dbReference type="InterPro" id="IPR013106">
    <property type="entry name" value="Ig_V-set"/>
</dbReference>
<sequence length="171" mass="19544">MAPLKWALQYQEAFNELKECKLRLPSMLIRAWLLMTRMLLTVCSRTTTSNDLKLPFVPTLPQTKKLLTVRIGSLFTPTCLASDLHPIGPVHWYKEQDGVEKIFYTFKDMNRNDVVPVSDTSKANNKDFSIRILQANWSNNGTYYCMKFRKGGPADVELTRGQGTIVKIVDV</sequence>
<dbReference type="GeneID" id="102822659"/>
<reference evidence="7" key="1">
    <citation type="submission" date="2025-08" db="UniProtKB">
        <authorList>
            <consortium name="RefSeq"/>
        </authorList>
    </citation>
    <scope>IDENTIFICATION</scope>
    <source>
        <tissue evidence="7">Spleen</tissue>
    </source>
</reference>
<keyword evidence="2" id="KW-1015">Disulfide bond</keyword>
<organism evidence="6 7">
    <name type="scientific">Chrysochloris asiatica</name>
    <name type="common">Cape golden mole</name>
    <dbReference type="NCBI Taxonomy" id="185453"/>
    <lineage>
        <taxon>Eukaryota</taxon>
        <taxon>Metazoa</taxon>
        <taxon>Chordata</taxon>
        <taxon>Craniata</taxon>
        <taxon>Vertebrata</taxon>
        <taxon>Euteleostomi</taxon>
        <taxon>Mammalia</taxon>
        <taxon>Eutheria</taxon>
        <taxon>Afrotheria</taxon>
        <taxon>Chrysochloridae</taxon>
        <taxon>Chrysochlorinae</taxon>
        <taxon>Chrysochloris</taxon>
    </lineage>
</organism>
<keyword evidence="3" id="KW-0325">Glycoprotein</keyword>
<evidence type="ECO:0000259" key="5">
    <source>
        <dbReference type="PROSITE" id="PS50835"/>
    </source>
</evidence>
<dbReference type="SUPFAM" id="SSF48726">
    <property type="entry name" value="Immunoglobulin"/>
    <property type="match status" value="1"/>
</dbReference>
<feature type="domain" description="Ig-like" evidence="5">
    <location>
        <begin position="58"/>
        <end position="145"/>
    </location>
</feature>
<dbReference type="AlphaFoldDB" id="A0A9B0WIX7"/>
<gene>
    <name evidence="7" type="primary">LOC102822659</name>
</gene>
<dbReference type="RefSeq" id="XP_006859319.1">
    <property type="nucleotide sequence ID" value="XM_006859257.1"/>
</dbReference>
<proteinExistence type="predicted"/>
<dbReference type="Gene3D" id="2.60.40.10">
    <property type="entry name" value="Immunoglobulins"/>
    <property type="match status" value="1"/>
</dbReference>
<dbReference type="InterPro" id="IPR007110">
    <property type="entry name" value="Ig-like_dom"/>
</dbReference>
<dbReference type="InterPro" id="IPR013783">
    <property type="entry name" value="Ig-like_fold"/>
</dbReference>
<dbReference type="PANTHER" id="PTHR19971">
    <property type="entry name" value="SIGNAL-REGULATORY PROTEIN BETA"/>
    <property type="match status" value="1"/>
</dbReference>
<protein>
    <submittedName>
        <fullName evidence="7">Tyrosine-protein phosphatase non-receptor type substrate 1-like</fullName>
    </submittedName>
</protein>
<dbReference type="Pfam" id="PF07686">
    <property type="entry name" value="V-set"/>
    <property type="match status" value="1"/>
</dbReference>
<name>A0A9B0WIX7_CHRAS</name>
<evidence type="ECO:0000313" key="7">
    <source>
        <dbReference type="RefSeq" id="XP_006859319.1"/>
    </source>
</evidence>
<evidence type="ECO:0000256" key="4">
    <source>
        <dbReference type="ARBA" id="ARBA00023319"/>
    </source>
</evidence>